<gene>
    <name evidence="2" type="ORF">PG996_013396</name>
</gene>
<name>A0ABR1U7P6_9PEZI</name>
<evidence type="ECO:0000313" key="2">
    <source>
        <dbReference type="EMBL" id="KAK8054095.1"/>
    </source>
</evidence>
<keyword evidence="3" id="KW-1185">Reference proteome</keyword>
<reference evidence="2 3" key="1">
    <citation type="submission" date="2023-01" db="EMBL/GenBank/DDBJ databases">
        <title>Analysis of 21 Apiospora genomes using comparative genomics revels a genus with tremendous synthesis potential of carbohydrate active enzymes and secondary metabolites.</title>
        <authorList>
            <person name="Sorensen T."/>
        </authorList>
    </citation>
    <scope>NUCLEOTIDE SEQUENCE [LARGE SCALE GENOMIC DNA]</scope>
    <source>
        <strain evidence="2 3">CBS 83171</strain>
    </source>
</reference>
<evidence type="ECO:0000313" key="3">
    <source>
        <dbReference type="Proteomes" id="UP001446871"/>
    </source>
</evidence>
<accession>A0ABR1U7P6</accession>
<feature type="region of interest" description="Disordered" evidence="1">
    <location>
        <begin position="176"/>
        <end position="199"/>
    </location>
</feature>
<dbReference type="EMBL" id="JAQQWM010000008">
    <property type="protein sequence ID" value="KAK8054095.1"/>
    <property type="molecule type" value="Genomic_DNA"/>
</dbReference>
<protein>
    <submittedName>
        <fullName evidence="2">Uncharacterized protein</fullName>
    </submittedName>
</protein>
<feature type="region of interest" description="Disordered" evidence="1">
    <location>
        <begin position="48"/>
        <end position="77"/>
    </location>
</feature>
<dbReference type="Proteomes" id="UP001446871">
    <property type="component" value="Unassembled WGS sequence"/>
</dbReference>
<sequence>MPYPMDFRSPRKQPGAGESTASGSQGLWSSAPDFVGIGIATIPEDTVSNDFDFDTDPSNNKPQRPRPARRHKRCKTPVERERELNYALVAAHRNLTRISQYMLKLEARANLATQEDMRLTCEATVDNQEHSSRDLMTETDDGGDYHARLIEDVDRISGQVWKRMFRLDKDFTRMSRKNRREEGGKSGPIQLRGESHTKNWLEREQEKAANGLLEEETLFYTVRDMMAGRPLTEWFGYIRDLVHGMREEDGPSTLEYRIVAVAWSFLDRAIRPPRPRFSTTVTQFIAKWDSLRRGGAFDRAREEPERQRESDAEVLESLKDLWSARHKPL</sequence>
<organism evidence="2 3">
    <name type="scientific">Apiospora saccharicola</name>
    <dbReference type="NCBI Taxonomy" id="335842"/>
    <lineage>
        <taxon>Eukaryota</taxon>
        <taxon>Fungi</taxon>
        <taxon>Dikarya</taxon>
        <taxon>Ascomycota</taxon>
        <taxon>Pezizomycotina</taxon>
        <taxon>Sordariomycetes</taxon>
        <taxon>Xylariomycetidae</taxon>
        <taxon>Amphisphaeriales</taxon>
        <taxon>Apiosporaceae</taxon>
        <taxon>Apiospora</taxon>
    </lineage>
</organism>
<feature type="compositionally biased region" description="Basic residues" evidence="1">
    <location>
        <begin position="63"/>
        <end position="75"/>
    </location>
</feature>
<evidence type="ECO:0000256" key="1">
    <source>
        <dbReference type="SAM" id="MobiDB-lite"/>
    </source>
</evidence>
<proteinExistence type="predicted"/>
<comment type="caution">
    <text evidence="2">The sequence shown here is derived from an EMBL/GenBank/DDBJ whole genome shotgun (WGS) entry which is preliminary data.</text>
</comment>
<feature type="compositionally biased region" description="Polar residues" evidence="1">
    <location>
        <begin position="19"/>
        <end position="28"/>
    </location>
</feature>
<feature type="region of interest" description="Disordered" evidence="1">
    <location>
        <begin position="1"/>
        <end position="29"/>
    </location>
</feature>